<dbReference type="SFLD" id="SFLDG01140">
    <property type="entry name" value="C2.B:_Phosphomannomutase_and_P"/>
    <property type="match status" value="1"/>
</dbReference>
<dbReference type="InterPro" id="IPR023214">
    <property type="entry name" value="HAD_sf"/>
</dbReference>
<name>A0A7Y0L5P7_9FIRM</name>
<evidence type="ECO:0000313" key="2">
    <source>
        <dbReference type="EMBL" id="NMP22965.1"/>
    </source>
</evidence>
<dbReference type="SFLD" id="SFLDG01141">
    <property type="entry name" value="C2.B.1:_Sucrose_Phosphatase_Li"/>
    <property type="match status" value="1"/>
</dbReference>
<dbReference type="SFLD" id="SFLDS00003">
    <property type="entry name" value="Haloacid_Dehalogenase"/>
    <property type="match status" value="1"/>
</dbReference>
<proteinExistence type="predicted"/>
<dbReference type="EMBL" id="JABBVZ010000036">
    <property type="protein sequence ID" value="NMP22965.1"/>
    <property type="molecule type" value="Genomic_DNA"/>
</dbReference>
<dbReference type="InterPro" id="IPR036412">
    <property type="entry name" value="HAD-like_sf"/>
</dbReference>
<dbReference type="Proteomes" id="UP000533476">
    <property type="component" value="Unassembled WGS sequence"/>
</dbReference>
<gene>
    <name evidence="2" type="ORF">HIJ39_11460</name>
</gene>
<sequence>MAGIKWVLASDIDGTLIGCGGEAELAAFLHARPEIGVIYLTGRTRANAETMLKRHGFPEPLALATDIGADVYWGPDLRVDESWAFQQRRDWSPRRVMRTLDEVSGVEYLGRSSHWRLAYRVDSYQALGEARTRLVRAGVMHRTLWNDEERRLDIVPRGAFKGRALKYILGRLNLRAQQCFVAGDAENDVDLMEGRYRGVLVANGTLEIKESLPPVIVRARYEGALGVLEGLRQFLDEPLMPEESENAG</sequence>
<comment type="caution">
    <text evidence="2">The sequence shown here is derived from an EMBL/GenBank/DDBJ whole genome shotgun (WGS) entry which is preliminary data.</text>
</comment>
<keyword evidence="2" id="KW-0378">Hydrolase</keyword>
<evidence type="ECO:0000313" key="3">
    <source>
        <dbReference type="Proteomes" id="UP000533476"/>
    </source>
</evidence>
<dbReference type="Gene3D" id="3.90.1070.10">
    <property type="match status" value="1"/>
</dbReference>
<dbReference type="GO" id="GO:0000287">
    <property type="term" value="F:magnesium ion binding"/>
    <property type="evidence" value="ECO:0007669"/>
    <property type="project" value="TreeGrafter"/>
</dbReference>
<dbReference type="Gene3D" id="3.40.50.1000">
    <property type="entry name" value="HAD superfamily/HAD-like"/>
    <property type="match status" value="1"/>
</dbReference>
<dbReference type="InterPro" id="IPR006380">
    <property type="entry name" value="SPP-like_dom"/>
</dbReference>
<feature type="domain" description="Sucrose phosphatase-like" evidence="1">
    <location>
        <begin position="6"/>
        <end position="234"/>
    </location>
</feature>
<organism evidence="2 3">
    <name type="scientific">Sulfobacillus harzensis</name>
    <dbReference type="NCBI Taxonomy" id="2729629"/>
    <lineage>
        <taxon>Bacteria</taxon>
        <taxon>Bacillati</taxon>
        <taxon>Bacillota</taxon>
        <taxon>Clostridia</taxon>
        <taxon>Eubacteriales</taxon>
        <taxon>Clostridiales Family XVII. Incertae Sedis</taxon>
        <taxon>Sulfobacillus</taxon>
    </lineage>
</organism>
<dbReference type="GO" id="GO:0005829">
    <property type="term" value="C:cytosol"/>
    <property type="evidence" value="ECO:0007669"/>
    <property type="project" value="TreeGrafter"/>
</dbReference>
<accession>A0A7Y0L5P7</accession>
<dbReference type="AlphaFoldDB" id="A0A7Y0L5P7"/>
<dbReference type="SUPFAM" id="SSF56784">
    <property type="entry name" value="HAD-like"/>
    <property type="match status" value="1"/>
</dbReference>
<dbReference type="Pfam" id="PF05116">
    <property type="entry name" value="S6PP"/>
    <property type="match status" value="1"/>
</dbReference>
<dbReference type="GO" id="GO:0016791">
    <property type="term" value="F:phosphatase activity"/>
    <property type="evidence" value="ECO:0007669"/>
    <property type="project" value="TreeGrafter"/>
</dbReference>
<dbReference type="RefSeq" id="WP_169099789.1">
    <property type="nucleotide sequence ID" value="NZ_JABBVZ010000036.1"/>
</dbReference>
<evidence type="ECO:0000259" key="1">
    <source>
        <dbReference type="Pfam" id="PF05116"/>
    </source>
</evidence>
<dbReference type="PANTHER" id="PTHR10000">
    <property type="entry name" value="PHOSPHOSERINE PHOSPHATASE"/>
    <property type="match status" value="1"/>
</dbReference>
<keyword evidence="3" id="KW-1185">Reference proteome</keyword>
<protein>
    <submittedName>
        <fullName evidence="2">HAD hydrolase family protein</fullName>
    </submittedName>
</protein>
<dbReference type="PANTHER" id="PTHR10000:SF8">
    <property type="entry name" value="HAD SUPERFAMILY HYDROLASE-LIKE, TYPE 3"/>
    <property type="match status" value="1"/>
</dbReference>
<reference evidence="2 3" key="1">
    <citation type="submission" date="2020-04" db="EMBL/GenBank/DDBJ databases">
        <authorList>
            <person name="Zhang R."/>
            <person name="Schippers A."/>
        </authorList>
    </citation>
    <scope>NUCLEOTIDE SEQUENCE [LARGE SCALE GENOMIC DNA]</scope>
    <source>
        <strain evidence="2 3">DSM 109850</strain>
    </source>
</reference>